<evidence type="ECO:0000313" key="2">
    <source>
        <dbReference type="Proteomes" id="UP000634136"/>
    </source>
</evidence>
<dbReference type="AlphaFoldDB" id="A0A834WMP3"/>
<organism evidence="1 2">
    <name type="scientific">Senna tora</name>
    <dbReference type="NCBI Taxonomy" id="362788"/>
    <lineage>
        <taxon>Eukaryota</taxon>
        <taxon>Viridiplantae</taxon>
        <taxon>Streptophyta</taxon>
        <taxon>Embryophyta</taxon>
        <taxon>Tracheophyta</taxon>
        <taxon>Spermatophyta</taxon>
        <taxon>Magnoliopsida</taxon>
        <taxon>eudicotyledons</taxon>
        <taxon>Gunneridae</taxon>
        <taxon>Pentapetalae</taxon>
        <taxon>rosids</taxon>
        <taxon>fabids</taxon>
        <taxon>Fabales</taxon>
        <taxon>Fabaceae</taxon>
        <taxon>Caesalpinioideae</taxon>
        <taxon>Cassia clade</taxon>
        <taxon>Senna</taxon>
    </lineage>
</organism>
<gene>
    <name evidence="1" type="ORF">G2W53_017682</name>
</gene>
<name>A0A834WMP3_9FABA</name>
<keyword evidence="2" id="KW-1185">Reference proteome</keyword>
<evidence type="ECO:0000313" key="1">
    <source>
        <dbReference type="EMBL" id="KAF7826518.1"/>
    </source>
</evidence>
<protein>
    <submittedName>
        <fullName evidence="1">Uncharacterized protein</fullName>
    </submittedName>
</protein>
<reference evidence="1" key="1">
    <citation type="submission" date="2020-09" db="EMBL/GenBank/DDBJ databases">
        <title>Genome-Enabled Discovery of Anthraquinone Biosynthesis in Senna tora.</title>
        <authorList>
            <person name="Kang S.-H."/>
            <person name="Pandey R.P."/>
            <person name="Lee C.-M."/>
            <person name="Sim J.-S."/>
            <person name="Jeong J.-T."/>
            <person name="Choi B.-S."/>
            <person name="Jung M."/>
            <person name="Ginzburg D."/>
            <person name="Zhao K."/>
            <person name="Won S.Y."/>
            <person name="Oh T.-J."/>
            <person name="Yu Y."/>
            <person name="Kim N.-H."/>
            <person name="Lee O.R."/>
            <person name="Lee T.-H."/>
            <person name="Bashyal P."/>
            <person name="Kim T.-S."/>
            <person name="Lee W.-H."/>
            <person name="Kawkins C."/>
            <person name="Kim C.-K."/>
            <person name="Kim J.S."/>
            <person name="Ahn B.O."/>
            <person name="Rhee S.Y."/>
            <person name="Sohng J.K."/>
        </authorList>
    </citation>
    <scope>NUCLEOTIDE SEQUENCE</scope>
    <source>
        <tissue evidence="1">Leaf</tissue>
    </source>
</reference>
<accession>A0A834WMP3</accession>
<dbReference type="EMBL" id="JAAIUW010000006">
    <property type="protein sequence ID" value="KAF7826518.1"/>
    <property type="molecule type" value="Genomic_DNA"/>
</dbReference>
<comment type="caution">
    <text evidence="1">The sequence shown here is derived from an EMBL/GenBank/DDBJ whole genome shotgun (WGS) entry which is preliminary data.</text>
</comment>
<sequence length="50" mass="6052">MVVAMAASRDNYKHRRHWFVETEKTPASMRNREEWECRKPLLKEIGKTSF</sequence>
<proteinExistence type="predicted"/>
<dbReference type="Proteomes" id="UP000634136">
    <property type="component" value="Unassembled WGS sequence"/>
</dbReference>